<keyword evidence="4 5" id="KW-0472">Membrane</keyword>
<dbReference type="Proteomes" id="UP000035762">
    <property type="component" value="Unassembled WGS sequence"/>
</dbReference>
<evidence type="ECO:0000256" key="3">
    <source>
        <dbReference type="ARBA" id="ARBA00022989"/>
    </source>
</evidence>
<dbReference type="GO" id="GO:0005886">
    <property type="term" value="C:plasma membrane"/>
    <property type="evidence" value="ECO:0007669"/>
    <property type="project" value="TreeGrafter"/>
</dbReference>
<gene>
    <name evidence="7" type="primary">ybbJ</name>
    <name evidence="7" type="ORF">BN961_00292</name>
</gene>
<name>A0A090N6I5_AFIFE</name>
<feature type="transmembrane region" description="Helical" evidence="5">
    <location>
        <begin position="12"/>
        <end position="45"/>
    </location>
</feature>
<dbReference type="PANTHER" id="PTHR33507">
    <property type="entry name" value="INNER MEMBRANE PROTEIN YBBJ"/>
    <property type="match status" value="1"/>
</dbReference>
<dbReference type="PANTHER" id="PTHR33507:SF3">
    <property type="entry name" value="INNER MEMBRANE PROTEIN YBBJ"/>
    <property type="match status" value="1"/>
</dbReference>
<dbReference type="OrthoDB" id="9810336at2"/>
<feature type="transmembrane region" description="Helical" evidence="5">
    <location>
        <begin position="51"/>
        <end position="71"/>
    </location>
</feature>
<keyword evidence="8" id="KW-1185">Reference proteome</keyword>
<evidence type="ECO:0000256" key="5">
    <source>
        <dbReference type="SAM" id="Phobius"/>
    </source>
</evidence>
<evidence type="ECO:0000313" key="8">
    <source>
        <dbReference type="Proteomes" id="UP000035762"/>
    </source>
</evidence>
<keyword evidence="3 5" id="KW-1133">Transmembrane helix</keyword>
<keyword evidence="2 5" id="KW-0812">Transmembrane</keyword>
<dbReference type="Pfam" id="PF01957">
    <property type="entry name" value="NfeD"/>
    <property type="match status" value="1"/>
</dbReference>
<sequence>MLDTLVALGKWNWLILGILLMGIEALVPGVFMFWLGLAALIIGVLSFGVVISWQMQLVGFALLAISMVPLWRHFAARASEREDNQFLNRRTQELVGQVAMLETPIVNGFGTIKLGDTVWRVEGPALEAGTRVKIENADGARLRVGPA</sequence>
<dbReference type="Gene3D" id="2.40.50.140">
    <property type="entry name" value="Nucleic acid-binding proteins"/>
    <property type="match status" value="1"/>
</dbReference>
<dbReference type="EMBL" id="CCAZ020000001">
    <property type="protein sequence ID" value="CEG06913.1"/>
    <property type="molecule type" value="Genomic_DNA"/>
</dbReference>
<evidence type="ECO:0000313" key="7">
    <source>
        <dbReference type="EMBL" id="CEG06913.1"/>
    </source>
</evidence>
<dbReference type="RefSeq" id="WP_009337434.1">
    <property type="nucleotide sequence ID" value="NZ_CCAZ020000001.1"/>
</dbReference>
<reference evidence="7 8" key="1">
    <citation type="journal article" date="2014" name="Genome Announc.">
        <title>Genome Sequence of Afipia felis Strain 76713, Isolated in Hospital Water Using an Amoeba Co-Culture Procedure.</title>
        <authorList>
            <person name="Benamar S."/>
            <person name="La Scola B."/>
            <person name="Croce O."/>
        </authorList>
    </citation>
    <scope>NUCLEOTIDE SEQUENCE [LARGE SCALE GENOMIC DNA]</scope>
    <source>
        <strain evidence="7 8">76713</strain>
    </source>
</reference>
<comment type="caution">
    <text evidence="7">The sequence shown here is derived from an EMBL/GenBank/DDBJ whole genome shotgun (WGS) entry which is preliminary data.</text>
</comment>
<organism evidence="7 8">
    <name type="scientific">Afipia felis</name>
    <name type="common">Cat scratch disease bacillus</name>
    <dbReference type="NCBI Taxonomy" id="1035"/>
    <lineage>
        <taxon>Bacteria</taxon>
        <taxon>Pseudomonadati</taxon>
        <taxon>Pseudomonadota</taxon>
        <taxon>Alphaproteobacteria</taxon>
        <taxon>Hyphomicrobiales</taxon>
        <taxon>Nitrobacteraceae</taxon>
        <taxon>Afipia</taxon>
    </lineage>
</organism>
<evidence type="ECO:0000256" key="4">
    <source>
        <dbReference type="ARBA" id="ARBA00023136"/>
    </source>
</evidence>
<evidence type="ECO:0000256" key="1">
    <source>
        <dbReference type="ARBA" id="ARBA00004141"/>
    </source>
</evidence>
<accession>A0A090N6I5</accession>
<proteinExistence type="predicted"/>
<dbReference type="InterPro" id="IPR002810">
    <property type="entry name" value="NfeD-like_C"/>
</dbReference>
<dbReference type="InterPro" id="IPR012340">
    <property type="entry name" value="NA-bd_OB-fold"/>
</dbReference>
<evidence type="ECO:0000259" key="6">
    <source>
        <dbReference type="Pfam" id="PF01957"/>
    </source>
</evidence>
<dbReference type="STRING" id="1035.BN961_00292"/>
<feature type="domain" description="NfeD-like C-terminal" evidence="6">
    <location>
        <begin position="92"/>
        <end position="146"/>
    </location>
</feature>
<protein>
    <submittedName>
        <fullName evidence="7">Inner membrane protein YbbJ</fullName>
    </submittedName>
</protein>
<comment type="subcellular location">
    <subcellularLocation>
        <location evidence="1">Membrane</location>
        <topology evidence="1">Multi-pass membrane protein</topology>
    </subcellularLocation>
</comment>
<evidence type="ECO:0000256" key="2">
    <source>
        <dbReference type="ARBA" id="ARBA00022692"/>
    </source>
</evidence>
<dbReference type="AlphaFoldDB" id="A0A090N6I5"/>
<dbReference type="InterPro" id="IPR052165">
    <property type="entry name" value="Membrane_assoc_protease"/>
</dbReference>